<dbReference type="PANTHER" id="PTHR31193">
    <property type="entry name" value="TRANSMEMBRANE PROTEIN C9ORF91"/>
    <property type="match status" value="1"/>
</dbReference>
<accession>A0AAU9V4X4</accession>
<dbReference type="EMBL" id="CAKOGL010000027">
    <property type="protein sequence ID" value="CAH2104784.1"/>
    <property type="molecule type" value="Genomic_DNA"/>
</dbReference>
<gene>
    <name evidence="3" type="ORF">EEDITHA_LOCUS19120</name>
</gene>
<feature type="region of interest" description="Disordered" evidence="1">
    <location>
        <begin position="1"/>
        <end position="55"/>
    </location>
</feature>
<name>A0AAU9V4X4_EUPED</name>
<dbReference type="Proteomes" id="UP001153954">
    <property type="component" value="Unassembled WGS sequence"/>
</dbReference>
<dbReference type="PANTHER" id="PTHR31193:SF1">
    <property type="entry name" value="TRANSMEMBRANE PROTEIN 268"/>
    <property type="match status" value="1"/>
</dbReference>
<feature type="compositionally biased region" description="Basic and acidic residues" evidence="1">
    <location>
        <begin position="1"/>
        <end position="10"/>
    </location>
</feature>
<evidence type="ECO:0000256" key="2">
    <source>
        <dbReference type="SAM" id="Phobius"/>
    </source>
</evidence>
<comment type="caution">
    <text evidence="3">The sequence shown here is derived from an EMBL/GenBank/DDBJ whole genome shotgun (WGS) entry which is preliminary data.</text>
</comment>
<keyword evidence="2" id="KW-0472">Membrane</keyword>
<evidence type="ECO:0000313" key="4">
    <source>
        <dbReference type="Proteomes" id="UP001153954"/>
    </source>
</evidence>
<dbReference type="Pfam" id="PF14800">
    <property type="entry name" value="DUF4481"/>
    <property type="match status" value="1"/>
</dbReference>
<evidence type="ECO:0000256" key="1">
    <source>
        <dbReference type="SAM" id="MobiDB-lite"/>
    </source>
</evidence>
<keyword evidence="2" id="KW-1133">Transmembrane helix</keyword>
<evidence type="ECO:0000313" key="3">
    <source>
        <dbReference type="EMBL" id="CAH2104784.1"/>
    </source>
</evidence>
<dbReference type="InterPro" id="IPR028054">
    <property type="entry name" value="DUF4481"/>
</dbReference>
<dbReference type="AlphaFoldDB" id="A0AAU9V4X4"/>
<protein>
    <recommendedName>
        <fullName evidence="5">Transmembrane protein 268</fullName>
    </recommendedName>
</protein>
<keyword evidence="4" id="KW-1185">Reference proteome</keyword>
<organism evidence="3 4">
    <name type="scientific">Euphydryas editha</name>
    <name type="common">Edith's checkerspot</name>
    <dbReference type="NCBI Taxonomy" id="104508"/>
    <lineage>
        <taxon>Eukaryota</taxon>
        <taxon>Metazoa</taxon>
        <taxon>Ecdysozoa</taxon>
        <taxon>Arthropoda</taxon>
        <taxon>Hexapoda</taxon>
        <taxon>Insecta</taxon>
        <taxon>Pterygota</taxon>
        <taxon>Neoptera</taxon>
        <taxon>Endopterygota</taxon>
        <taxon>Lepidoptera</taxon>
        <taxon>Glossata</taxon>
        <taxon>Ditrysia</taxon>
        <taxon>Papilionoidea</taxon>
        <taxon>Nymphalidae</taxon>
        <taxon>Nymphalinae</taxon>
        <taxon>Euphydryas</taxon>
    </lineage>
</organism>
<reference evidence="3" key="1">
    <citation type="submission" date="2022-03" db="EMBL/GenBank/DDBJ databases">
        <authorList>
            <person name="Tunstrom K."/>
        </authorList>
    </citation>
    <scope>NUCLEOTIDE SEQUENCE</scope>
</reference>
<feature type="compositionally biased region" description="Polar residues" evidence="1">
    <location>
        <begin position="37"/>
        <end position="55"/>
    </location>
</feature>
<feature type="transmembrane region" description="Helical" evidence="2">
    <location>
        <begin position="199"/>
        <end position="219"/>
    </location>
</feature>
<sequence>MSNTEEKASETIETNGNLNKDGERKNWVKFDDESAQENDLNSKSKVSNVSIQSETKSVASTSEIPAVLKTETVHINLDRSENNIEPVTQSAVMRNVGYINARHGFSNGDVIVTLLPTNTKWPWITAARFRPELVPEELMAQGLTLTVEEYVHAMELLVNDARFTVYNICYKRVLVCWITIAFLFLLTLLFSGLAGLTLFSLGVMWLILNAMAIFLCMWIKLKLSKGLEQCLASVNKLLNKHKLLLALDDRGRISCHKVNLCYIYFDSGPCIAHLQQFIDSEEGKTIMQGWERRLDVSTNDIVIQGSQSTRLSRKQDMAVQVYLRYLQRWGKDFLRRRLDWTLDEDGGNPAAPRHLVNALCPCQYVEEILRNKEPKDTRACCPPCNNWLRRRGLD</sequence>
<keyword evidence="2" id="KW-0812">Transmembrane</keyword>
<evidence type="ECO:0008006" key="5">
    <source>
        <dbReference type="Google" id="ProtNLM"/>
    </source>
</evidence>
<feature type="compositionally biased region" description="Basic and acidic residues" evidence="1">
    <location>
        <begin position="20"/>
        <end position="32"/>
    </location>
</feature>
<proteinExistence type="predicted"/>
<feature type="transmembrane region" description="Helical" evidence="2">
    <location>
        <begin position="173"/>
        <end position="193"/>
    </location>
</feature>